<dbReference type="Pfam" id="PF07992">
    <property type="entry name" value="Pyr_redox_2"/>
    <property type="match status" value="1"/>
</dbReference>
<dbReference type="InterPro" id="IPR050097">
    <property type="entry name" value="Ferredoxin-NADP_redctase_2"/>
</dbReference>
<dbReference type="RefSeq" id="WP_229382996.1">
    <property type="nucleotide sequence ID" value="NZ_JAGTTN010000001.1"/>
</dbReference>
<evidence type="ECO:0000256" key="1">
    <source>
        <dbReference type="ARBA" id="ARBA00022630"/>
    </source>
</evidence>
<dbReference type="PRINTS" id="PR00368">
    <property type="entry name" value="FADPNR"/>
</dbReference>
<name>A0A9X1S2P8_9MICO</name>
<dbReference type="Proteomes" id="UP001139354">
    <property type="component" value="Unassembled WGS sequence"/>
</dbReference>
<dbReference type="InterPro" id="IPR036188">
    <property type="entry name" value="FAD/NAD-bd_sf"/>
</dbReference>
<evidence type="ECO:0000259" key="6">
    <source>
        <dbReference type="Pfam" id="PF13649"/>
    </source>
</evidence>
<evidence type="ECO:0000256" key="2">
    <source>
        <dbReference type="ARBA" id="ARBA00023002"/>
    </source>
</evidence>
<dbReference type="SUPFAM" id="SSF53335">
    <property type="entry name" value="S-adenosyl-L-methionine-dependent methyltransferases"/>
    <property type="match status" value="1"/>
</dbReference>
<keyword evidence="1" id="KW-0285">Flavoprotein</keyword>
<gene>
    <name evidence="7" type="ORF">KEC57_02890</name>
</gene>
<dbReference type="SUPFAM" id="SSF51905">
    <property type="entry name" value="FAD/NAD(P)-binding domain"/>
    <property type="match status" value="1"/>
</dbReference>
<evidence type="ECO:0000313" key="8">
    <source>
        <dbReference type="Proteomes" id="UP001139354"/>
    </source>
</evidence>
<evidence type="ECO:0000259" key="5">
    <source>
        <dbReference type="Pfam" id="PF07992"/>
    </source>
</evidence>
<keyword evidence="2" id="KW-0560">Oxidoreductase</keyword>
<dbReference type="PANTHER" id="PTHR48105">
    <property type="entry name" value="THIOREDOXIN REDUCTASE 1-RELATED-RELATED"/>
    <property type="match status" value="1"/>
</dbReference>
<dbReference type="CDD" id="cd02440">
    <property type="entry name" value="AdoMet_MTases"/>
    <property type="match status" value="1"/>
</dbReference>
<dbReference type="Gene3D" id="3.40.50.150">
    <property type="entry name" value="Vaccinia Virus protein VP39"/>
    <property type="match status" value="1"/>
</dbReference>
<dbReference type="InterPro" id="IPR029063">
    <property type="entry name" value="SAM-dependent_MTases_sf"/>
</dbReference>
<accession>A0A9X1S2P8</accession>
<dbReference type="Pfam" id="PF13649">
    <property type="entry name" value="Methyltransf_25"/>
    <property type="match status" value="1"/>
</dbReference>
<comment type="catalytic activity">
    <reaction evidence="3">
        <text>[thioredoxin]-dithiol + NADP(+) = [thioredoxin]-disulfide + NADPH + H(+)</text>
        <dbReference type="Rhea" id="RHEA:20345"/>
        <dbReference type="Rhea" id="RHEA-COMP:10698"/>
        <dbReference type="Rhea" id="RHEA-COMP:10700"/>
        <dbReference type="ChEBI" id="CHEBI:15378"/>
        <dbReference type="ChEBI" id="CHEBI:29950"/>
        <dbReference type="ChEBI" id="CHEBI:50058"/>
        <dbReference type="ChEBI" id="CHEBI:57783"/>
        <dbReference type="ChEBI" id="CHEBI:58349"/>
        <dbReference type="EC" id="1.8.1.9"/>
    </reaction>
</comment>
<feature type="region of interest" description="Disordered" evidence="4">
    <location>
        <begin position="501"/>
        <end position="523"/>
    </location>
</feature>
<dbReference type="Gene3D" id="3.50.50.60">
    <property type="entry name" value="FAD/NAD(P)-binding domain"/>
    <property type="match status" value="2"/>
</dbReference>
<sequence>MDAETWDAIVIGAGAAGLSAAQMLGRARRRTLVIDGGAPRNRFAAHMHGVLGHDGMTPDALLARGRGEVEAYGVEVRSAAVERVDEHADHAVVTFADGRNETARAVIVATGVADDLPDIPGLAERWGAGVLHCPYCHGWEVRGRTLGVLLTSDHGLHQAQLIRQWSDDVIVFTGIVGPIDPGIERRLRGRGVKIVAEPVVEVVGEAGEVTGVRVNDDRMIAVGALFTAATLRPLDGFLAHLELERSETPAGSFLAVDAAGRTSARRIYAAGNVVAPMANVPVSMGAGSMVGASVNAALVEQDTDAALRERHGEWHTVAPAEYWEHRYADAERMWSGRPNPTLVDVVTSLTPGRALDLGCGEGADTIWLARQGWDAVGLDISPTAVRRASSAAAASGVAGDRARFVAHDLAEWDDEAAYDLVTASFLHSPVALDRTAALRRAAARVAPGGRLLIVSHAAPPPWATAEHVRDHVFLGPADEVAELSLDPAEWTVELAEVRSRQASAPDGRPAHLDDGVVMMRRSP</sequence>
<dbReference type="AlphaFoldDB" id="A0A9X1S2P8"/>
<evidence type="ECO:0000313" key="7">
    <source>
        <dbReference type="EMBL" id="MCC2031123.1"/>
    </source>
</evidence>
<dbReference type="EMBL" id="JAGTTN010000001">
    <property type="protein sequence ID" value="MCC2031123.1"/>
    <property type="molecule type" value="Genomic_DNA"/>
</dbReference>
<evidence type="ECO:0000256" key="3">
    <source>
        <dbReference type="ARBA" id="ARBA00048132"/>
    </source>
</evidence>
<keyword evidence="8" id="KW-1185">Reference proteome</keyword>
<dbReference type="InterPro" id="IPR041698">
    <property type="entry name" value="Methyltransf_25"/>
</dbReference>
<evidence type="ECO:0000256" key="4">
    <source>
        <dbReference type="SAM" id="MobiDB-lite"/>
    </source>
</evidence>
<comment type="caution">
    <text evidence="7">The sequence shown here is derived from an EMBL/GenBank/DDBJ whole genome shotgun (WGS) entry which is preliminary data.</text>
</comment>
<proteinExistence type="predicted"/>
<feature type="domain" description="FAD/NAD(P)-binding" evidence="5">
    <location>
        <begin position="7"/>
        <end position="286"/>
    </location>
</feature>
<reference evidence="7" key="1">
    <citation type="submission" date="2021-04" db="EMBL/GenBank/DDBJ databases">
        <title>Microbacterium tenobrionis sp. nov. and Microbacterium allomyrinae sp. nov., isolated from larvae of Tenobrio molitor and Allomyrina dichotoma, respectively.</title>
        <authorList>
            <person name="Lee S.D."/>
        </authorList>
    </citation>
    <scope>NUCLEOTIDE SEQUENCE</scope>
    <source>
        <strain evidence="7">BWT-G7</strain>
    </source>
</reference>
<dbReference type="PRINTS" id="PR00469">
    <property type="entry name" value="PNDRDTASEII"/>
</dbReference>
<dbReference type="InterPro" id="IPR023753">
    <property type="entry name" value="FAD/NAD-binding_dom"/>
</dbReference>
<protein>
    <submittedName>
        <fullName evidence="7">FAD-dependent oxidoreductase</fullName>
    </submittedName>
</protein>
<feature type="domain" description="Methyltransferase" evidence="6">
    <location>
        <begin position="355"/>
        <end position="449"/>
    </location>
</feature>
<dbReference type="GO" id="GO:0004791">
    <property type="term" value="F:thioredoxin-disulfide reductase (NADPH) activity"/>
    <property type="evidence" value="ECO:0007669"/>
    <property type="project" value="UniProtKB-EC"/>
</dbReference>
<organism evidence="7 8">
    <name type="scientific">Microbacterium allomyrinae</name>
    <dbReference type="NCBI Taxonomy" id="2830666"/>
    <lineage>
        <taxon>Bacteria</taxon>
        <taxon>Bacillati</taxon>
        <taxon>Actinomycetota</taxon>
        <taxon>Actinomycetes</taxon>
        <taxon>Micrococcales</taxon>
        <taxon>Microbacteriaceae</taxon>
        <taxon>Microbacterium</taxon>
    </lineage>
</organism>